<sequence length="430" mass="47578">MLRDLPRYAAPILIGFVLLCSIASCSPNQTGLEQEAANIKKSVTELVSSGKIPGAVVYLIDGGEVKGKLVAGFKDIEAQKPLKEDDIFRLYSMSKPLTSTAIMMLVDQQKLSLDTPLEEILPEFSNMQVYVSGDLDEMVTEPINRSITMLDLLRHHSGVTYHFMGNSPVHAYYRKYGVMRDTPVGREPGDGAPAESLDQLMERLGKAPLLHQPGQEFAYSYSTTVLGAVVEKITGKALNIALKEMIFDPLEMSDTKFLLDEADASRFVVNYMMTEDGIKRIEDWENTDYKDPSRLLDGGGAIAGTGADYLHFVQMLGQGGIYKGHRVLSQESLEVMVSNPINASFGNVLFDFGLGFEVGSEHSSKDKRLPLESFGWSGSGNTYFWINPKTGDGVVFMTQVILPPKFQAQGDYLRRIVFDQISDDETSDKH</sequence>
<dbReference type="eggNOG" id="COG1680">
    <property type="taxonomic scope" value="Bacteria"/>
</dbReference>
<dbReference type="KEGG" id="hba:Hbal_2487"/>
<dbReference type="Proteomes" id="UP000002745">
    <property type="component" value="Chromosome"/>
</dbReference>
<dbReference type="PANTHER" id="PTHR43283:SF3">
    <property type="entry name" value="BETA-LACTAMASE FAMILY PROTEIN (AFU_ORTHOLOGUE AFUA_5G07500)"/>
    <property type="match status" value="1"/>
</dbReference>
<evidence type="ECO:0000313" key="3">
    <source>
        <dbReference type="Proteomes" id="UP000002745"/>
    </source>
</evidence>
<dbReference type="InterPro" id="IPR001466">
    <property type="entry name" value="Beta-lactam-related"/>
</dbReference>
<name>C6XNY2_HIRBI</name>
<dbReference type="SUPFAM" id="SSF56601">
    <property type="entry name" value="beta-lactamase/transpeptidase-like"/>
    <property type="match status" value="1"/>
</dbReference>
<protein>
    <submittedName>
        <fullName evidence="2">Beta-lactamase</fullName>
    </submittedName>
</protein>
<accession>C6XNY2</accession>
<dbReference type="Gene3D" id="3.40.710.10">
    <property type="entry name" value="DD-peptidase/beta-lactamase superfamily"/>
    <property type="match status" value="1"/>
</dbReference>
<reference evidence="3" key="1">
    <citation type="journal article" date="2011" name="J. Bacteriol.">
        <title>Genome sequences of eight morphologically diverse alphaproteobacteria.</title>
        <authorList>
            <consortium name="US DOE Joint Genome Institute"/>
            <person name="Brown P.J."/>
            <person name="Kysela D.T."/>
            <person name="Buechlein A."/>
            <person name="Hemmerich C."/>
            <person name="Brun Y.V."/>
        </authorList>
    </citation>
    <scope>NUCLEOTIDE SEQUENCE [LARGE SCALE GENOMIC DNA]</scope>
    <source>
        <strain evidence="3">ATCC 49814 / DSM 5838 / IFAM 1418</strain>
    </source>
</reference>
<dbReference type="PROSITE" id="PS51257">
    <property type="entry name" value="PROKAR_LIPOPROTEIN"/>
    <property type="match status" value="1"/>
</dbReference>
<dbReference type="EMBL" id="CP001678">
    <property type="protein sequence ID" value="ACT60162.1"/>
    <property type="molecule type" value="Genomic_DNA"/>
</dbReference>
<gene>
    <name evidence="2" type="ordered locus">Hbal_2487</name>
</gene>
<dbReference type="Pfam" id="PF00144">
    <property type="entry name" value="Beta-lactamase"/>
    <property type="match status" value="1"/>
</dbReference>
<dbReference type="HOGENOM" id="CLU_020027_11_2_5"/>
<dbReference type="AlphaFoldDB" id="C6XNY2"/>
<dbReference type="RefSeq" id="WP_015828312.1">
    <property type="nucleotide sequence ID" value="NC_012982.1"/>
</dbReference>
<dbReference type="STRING" id="582402.Hbal_2487"/>
<dbReference type="OrthoDB" id="5377981at2"/>
<proteinExistence type="predicted"/>
<dbReference type="PANTHER" id="PTHR43283">
    <property type="entry name" value="BETA-LACTAMASE-RELATED"/>
    <property type="match status" value="1"/>
</dbReference>
<keyword evidence="3" id="KW-1185">Reference proteome</keyword>
<feature type="domain" description="Beta-lactamase-related" evidence="1">
    <location>
        <begin position="41"/>
        <end position="413"/>
    </location>
</feature>
<evidence type="ECO:0000259" key="1">
    <source>
        <dbReference type="Pfam" id="PF00144"/>
    </source>
</evidence>
<dbReference type="InterPro" id="IPR050789">
    <property type="entry name" value="Diverse_Enzym_Activities"/>
</dbReference>
<evidence type="ECO:0000313" key="2">
    <source>
        <dbReference type="EMBL" id="ACT60162.1"/>
    </source>
</evidence>
<dbReference type="InterPro" id="IPR012338">
    <property type="entry name" value="Beta-lactam/transpept-like"/>
</dbReference>
<organism evidence="2 3">
    <name type="scientific">Hirschia baltica (strain ATCC 49814 / DSM 5838 / IFAM 1418)</name>
    <dbReference type="NCBI Taxonomy" id="582402"/>
    <lineage>
        <taxon>Bacteria</taxon>
        <taxon>Pseudomonadati</taxon>
        <taxon>Pseudomonadota</taxon>
        <taxon>Alphaproteobacteria</taxon>
        <taxon>Hyphomonadales</taxon>
        <taxon>Hyphomonadaceae</taxon>
        <taxon>Hirschia</taxon>
    </lineage>
</organism>